<accession>A0A382F587</accession>
<feature type="domain" description="Guanylate cyclase" evidence="8">
    <location>
        <begin position="121"/>
        <end position="252"/>
    </location>
</feature>
<dbReference type="Gene3D" id="3.30.70.1230">
    <property type="entry name" value="Nucleotide cyclase"/>
    <property type="match status" value="1"/>
</dbReference>
<dbReference type="PROSITE" id="PS51085">
    <property type="entry name" value="2FE2S_FER_2"/>
    <property type="match status" value="1"/>
</dbReference>
<gene>
    <name evidence="11" type="ORF">METZ01_LOCUS210207</name>
</gene>
<evidence type="ECO:0000259" key="10">
    <source>
        <dbReference type="PROSITE" id="PS51296"/>
    </source>
</evidence>
<dbReference type="Pfam" id="PF00355">
    <property type="entry name" value="Rieske"/>
    <property type="match status" value="1"/>
</dbReference>
<dbReference type="GO" id="GO:0051537">
    <property type="term" value="F:2 iron, 2 sulfur cluster binding"/>
    <property type="evidence" value="ECO:0007669"/>
    <property type="project" value="UniProtKB-KW"/>
</dbReference>
<feature type="domain" description="2Fe-2S ferredoxin-type" evidence="9">
    <location>
        <begin position="2"/>
        <end position="96"/>
    </location>
</feature>
<dbReference type="Gene3D" id="3.10.20.30">
    <property type="match status" value="1"/>
</dbReference>
<keyword evidence="2" id="KW-1003">Cell membrane</keyword>
<sequence>MPKVKSLPDDIEFELLPGETLLEGALRASIPIAHACGGRAKCSTCRFWILNGLEVCPARNPAEAELAESIGLGDEVRLACQLRPEGDLTIRRLVLDETDLFMTSQLERAVTTRTGETREVAVFFSDIVGFTSISESLSPYDVMYLLNRYFAQTGEVIEANDGYLDKFIGDGLMAVFGIDGQEDAAIRSVNAALRTLEVVDRMKPFFASMYDIDFDIRIGLHWGEALIGSIGAIGHERLTAVGDAVNVASRVESANKDADTRFLVSENLYEKVKDSVEVADFVRVKLRGTSDRITLYEIEGLTEAADAEINKTEIRETVRLGGRDWVRLFEVSELGEGEHRVMEFRDCDVVVTRQKDNVTAFNNACPHLRLPLFERKERPADDESPIPPASKFTEGSGILCRWHQSCFDLQSGEIKRWCDSLQDDGTSAGMEYLGDISKNRSGLQIFPCRTDQGYIWLSLD</sequence>
<keyword evidence="7" id="KW-0472">Membrane</keyword>
<dbReference type="InterPro" id="IPR001041">
    <property type="entry name" value="2Fe-2S_ferredoxin-type"/>
</dbReference>
<evidence type="ECO:0000259" key="9">
    <source>
        <dbReference type="PROSITE" id="PS51085"/>
    </source>
</evidence>
<dbReference type="CDD" id="cd07302">
    <property type="entry name" value="CHD"/>
    <property type="match status" value="1"/>
</dbReference>
<dbReference type="InterPro" id="IPR012675">
    <property type="entry name" value="Beta-grasp_dom_sf"/>
</dbReference>
<dbReference type="Pfam" id="PF00111">
    <property type="entry name" value="Fer2"/>
    <property type="match status" value="1"/>
</dbReference>
<evidence type="ECO:0000313" key="11">
    <source>
        <dbReference type="EMBL" id="SVB57353.1"/>
    </source>
</evidence>
<dbReference type="Gene3D" id="2.102.10.10">
    <property type="entry name" value="Rieske [2Fe-2S] iron-sulphur domain"/>
    <property type="match status" value="1"/>
</dbReference>
<dbReference type="InterPro" id="IPR036922">
    <property type="entry name" value="Rieske_2Fe-2S_sf"/>
</dbReference>
<protein>
    <recommendedName>
        <fullName evidence="12">Guanylate cyclase domain-containing protein</fullName>
    </recommendedName>
</protein>
<dbReference type="Pfam" id="PF00211">
    <property type="entry name" value="Guanylate_cyc"/>
    <property type="match status" value="1"/>
</dbReference>
<dbReference type="GO" id="GO:0005886">
    <property type="term" value="C:plasma membrane"/>
    <property type="evidence" value="ECO:0007669"/>
    <property type="project" value="UniProtKB-SubCell"/>
</dbReference>
<keyword evidence="6" id="KW-0411">Iron-sulfur</keyword>
<evidence type="ECO:0000256" key="7">
    <source>
        <dbReference type="ARBA" id="ARBA00023136"/>
    </source>
</evidence>
<keyword evidence="3" id="KW-0001">2Fe-2S</keyword>
<evidence type="ECO:0000256" key="3">
    <source>
        <dbReference type="ARBA" id="ARBA00022714"/>
    </source>
</evidence>
<dbReference type="PROSITE" id="PS51296">
    <property type="entry name" value="RIESKE"/>
    <property type="match status" value="1"/>
</dbReference>
<dbReference type="InterPro" id="IPR001054">
    <property type="entry name" value="A/G_cyclase"/>
</dbReference>
<dbReference type="EMBL" id="UINC01047728">
    <property type="protein sequence ID" value="SVB57353.1"/>
    <property type="molecule type" value="Genomic_DNA"/>
</dbReference>
<evidence type="ECO:0000256" key="1">
    <source>
        <dbReference type="ARBA" id="ARBA00004651"/>
    </source>
</evidence>
<dbReference type="InterPro" id="IPR050697">
    <property type="entry name" value="Adenylyl/Guanylyl_Cyclase_3/4"/>
</dbReference>
<organism evidence="11">
    <name type="scientific">marine metagenome</name>
    <dbReference type="NCBI Taxonomy" id="408172"/>
    <lineage>
        <taxon>unclassified sequences</taxon>
        <taxon>metagenomes</taxon>
        <taxon>ecological metagenomes</taxon>
    </lineage>
</organism>
<reference evidence="11" key="1">
    <citation type="submission" date="2018-05" db="EMBL/GenBank/DDBJ databases">
        <authorList>
            <person name="Lanie J.A."/>
            <person name="Ng W.-L."/>
            <person name="Kazmierczak K.M."/>
            <person name="Andrzejewski T.M."/>
            <person name="Davidsen T.M."/>
            <person name="Wayne K.J."/>
            <person name="Tettelin H."/>
            <person name="Glass J.I."/>
            <person name="Rusch D."/>
            <person name="Podicherti R."/>
            <person name="Tsui H.-C.T."/>
            <person name="Winkler M.E."/>
        </authorList>
    </citation>
    <scope>NUCLEOTIDE SEQUENCE</scope>
</reference>
<dbReference type="PANTHER" id="PTHR43081">
    <property type="entry name" value="ADENYLATE CYCLASE, TERMINAL-DIFFERENTIATION SPECIFIC-RELATED"/>
    <property type="match status" value="1"/>
</dbReference>
<dbReference type="GO" id="GO:0035556">
    <property type="term" value="P:intracellular signal transduction"/>
    <property type="evidence" value="ECO:0007669"/>
    <property type="project" value="InterPro"/>
</dbReference>
<evidence type="ECO:0000256" key="4">
    <source>
        <dbReference type="ARBA" id="ARBA00022723"/>
    </source>
</evidence>
<keyword evidence="5" id="KW-0408">Iron</keyword>
<dbReference type="GO" id="GO:0046872">
    <property type="term" value="F:metal ion binding"/>
    <property type="evidence" value="ECO:0007669"/>
    <property type="project" value="UniProtKB-KW"/>
</dbReference>
<dbReference type="SMART" id="SM00044">
    <property type="entry name" value="CYCc"/>
    <property type="match status" value="1"/>
</dbReference>
<dbReference type="CDD" id="cd03467">
    <property type="entry name" value="Rieske"/>
    <property type="match status" value="1"/>
</dbReference>
<feature type="domain" description="Rieske" evidence="10">
    <location>
        <begin position="326"/>
        <end position="457"/>
    </location>
</feature>
<comment type="subcellular location">
    <subcellularLocation>
        <location evidence="1">Cell membrane</location>
        <topology evidence="1">Multi-pass membrane protein</topology>
    </subcellularLocation>
</comment>
<dbReference type="SUPFAM" id="SSF50022">
    <property type="entry name" value="ISP domain"/>
    <property type="match status" value="1"/>
</dbReference>
<dbReference type="SUPFAM" id="SSF54292">
    <property type="entry name" value="2Fe-2S ferredoxin-like"/>
    <property type="match status" value="1"/>
</dbReference>
<evidence type="ECO:0000256" key="6">
    <source>
        <dbReference type="ARBA" id="ARBA00023014"/>
    </source>
</evidence>
<dbReference type="PROSITE" id="PS50125">
    <property type="entry name" value="GUANYLATE_CYCLASE_2"/>
    <property type="match status" value="1"/>
</dbReference>
<dbReference type="InterPro" id="IPR017941">
    <property type="entry name" value="Rieske_2Fe-2S"/>
</dbReference>
<evidence type="ECO:0000256" key="2">
    <source>
        <dbReference type="ARBA" id="ARBA00022475"/>
    </source>
</evidence>
<dbReference type="SUPFAM" id="SSF55073">
    <property type="entry name" value="Nucleotide cyclase"/>
    <property type="match status" value="1"/>
</dbReference>
<name>A0A382F587_9ZZZZ</name>
<evidence type="ECO:0008006" key="12">
    <source>
        <dbReference type="Google" id="ProtNLM"/>
    </source>
</evidence>
<proteinExistence type="predicted"/>
<dbReference type="AlphaFoldDB" id="A0A382F587"/>
<evidence type="ECO:0000259" key="8">
    <source>
        <dbReference type="PROSITE" id="PS50125"/>
    </source>
</evidence>
<dbReference type="PANTHER" id="PTHR43081:SF17">
    <property type="entry name" value="BLL5647 PROTEIN"/>
    <property type="match status" value="1"/>
</dbReference>
<evidence type="ECO:0000256" key="5">
    <source>
        <dbReference type="ARBA" id="ARBA00023004"/>
    </source>
</evidence>
<dbReference type="GO" id="GO:0006171">
    <property type="term" value="P:cAMP biosynthetic process"/>
    <property type="evidence" value="ECO:0007669"/>
    <property type="project" value="TreeGrafter"/>
</dbReference>
<keyword evidence="4" id="KW-0479">Metal-binding</keyword>
<dbReference type="CDD" id="cd00207">
    <property type="entry name" value="fer2"/>
    <property type="match status" value="1"/>
</dbReference>
<dbReference type="InterPro" id="IPR029787">
    <property type="entry name" value="Nucleotide_cyclase"/>
</dbReference>
<dbReference type="InterPro" id="IPR036010">
    <property type="entry name" value="2Fe-2S_ferredoxin-like_sf"/>
</dbReference>